<name>A0A2T2WRJ4_9FIRM</name>
<reference evidence="1 2" key="1">
    <citation type="journal article" date="2014" name="BMC Genomics">
        <title>Comparison of environmental and isolate Sulfobacillus genomes reveals diverse carbon, sulfur, nitrogen, and hydrogen metabolisms.</title>
        <authorList>
            <person name="Justice N.B."/>
            <person name="Norman A."/>
            <person name="Brown C.T."/>
            <person name="Singh A."/>
            <person name="Thomas B.C."/>
            <person name="Banfield J.F."/>
        </authorList>
    </citation>
    <scope>NUCLEOTIDE SEQUENCE [LARGE SCALE GENOMIC DNA]</scope>
    <source>
        <strain evidence="1">AMDSBA1</strain>
    </source>
</reference>
<comment type="caution">
    <text evidence="1">The sequence shown here is derived from an EMBL/GenBank/DDBJ whole genome shotgun (WGS) entry which is preliminary data.</text>
</comment>
<proteinExistence type="predicted"/>
<dbReference type="EMBL" id="PXYT01000066">
    <property type="protein sequence ID" value="PSR24848.1"/>
    <property type="molecule type" value="Genomic_DNA"/>
</dbReference>
<gene>
    <name evidence="1" type="ORF">C7B43_18110</name>
</gene>
<dbReference type="Proteomes" id="UP000242699">
    <property type="component" value="Unassembled WGS sequence"/>
</dbReference>
<organism evidence="1 2">
    <name type="scientific">Sulfobacillus benefaciens</name>
    <dbReference type="NCBI Taxonomy" id="453960"/>
    <lineage>
        <taxon>Bacteria</taxon>
        <taxon>Bacillati</taxon>
        <taxon>Bacillota</taxon>
        <taxon>Clostridia</taxon>
        <taxon>Eubacteriales</taxon>
        <taxon>Clostridiales Family XVII. Incertae Sedis</taxon>
        <taxon>Sulfobacillus</taxon>
    </lineage>
</organism>
<accession>A0A2T2WRJ4</accession>
<dbReference type="AlphaFoldDB" id="A0A2T2WRJ4"/>
<sequence length="147" mass="16358">MALDRVPLTPEQAEEIDNLGRLGQFTEDVWHPLFIQEGLHGFRLRAAAVLYRTRPLTISAVADQVHLSRGELIDWFHTQGIAPGSIRQKKRMCPLTGMRGSNKSDLIPNQLAETSFGARPRPDLGISVGVAYSFCVKLLMCKRPFSG</sequence>
<protein>
    <submittedName>
        <fullName evidence="1">Uncharacterized protein</fullName>
    </submittedName>
</protein>
<evidence type="ECO:0000313" key="2">
    <source>
        <dbReference type="Proteomes" id="UP000242699"/>
    </source>
</evidence>
<evidence type="ECO:0000313" key="1">
    <source>
        <dbReference type="EMBL" id="PSR24848.1"/>
    </source>
</evidence>